<comment type="caution">
    <text evidence="1">The sequence shown here is derived from an EMBL/GenBank/DDBJ whole genome shotgun (WGS) entry which is preliminary data.</text>
</comment>
<dbReference type="EMBL" id="BTGU01012320">
    <property type="protein sequence ID" value="GMN74765.1"/>
    <property type="molecule type" value="Genomic_DNA"/>
</dbReference>
<gene>
    <name evidence="1" type="ORF">TIFTF001_053220</name>
</gene>
<keyword evidence="2" id="KW-1185">Reference proteome</keyword>
<protein>
    <submittedName>
        <fullName evidence="1">Uncharacterized protein</fullName>
    </submittedName>
</protein>
<sequence>MAVGGDMMCCSSRWAAPVADGYSDRTCVRWYSEHNLARYAVHPDKTAGSSRVALFSEDGIRSGCQHLVRVVGISLHVPREQSEV</sequence>
<reference evidence="1" key="1">
    <citation type="submission" date="2023-07" db="EMBL/GenBank/DDBJ databases">
        <title>draft genome sequence of fig (Ficus carica).</title>
        <authorList>
            <person name="Takahashi T."/>
            <person name="Nishimura K."/>
        </authorList>
    </citation>
    <scope>NUCLEOTIDE SEQUENCE</scope>
</reference>
<evidence type="ECO:0000313" key="1">
    <source>
        <dbReference type="EMBL" id="GMN74765.1"/>
    </source>
</evidence>
<feature type="non-terminal residue" evidence="1">
    <location>
        <position position="1"/>
    </location>
</feature>
<name>A0AA88JHP2_FICCA</name>
<proteinExistence type="predicted"/>
<organism evidence="1 2">
    <name type="scientific">Ficus carica</name>
    <name type="common">Common fig</name>
    <dbReference type="NCBI Taxonomy" id="3494"/>
    <lineage>
        <taxon>Eukaryota</taxon>
        <taxon>Viridiplantae</taxon>
        <taxon>Streptophyta</taxon>
        <taxon>Embryophyta</taxon>
        <taxon>Tracheophyta</taxon>
        <taxon>Spermatophyta</taxon>
        <taxon>Magnoliopsida</taxon>
        <taxon>eudicotyledons</taxon>
        <taxon>Gunneridae</taxon>
        <taxon>Pentapetalae</taxon>
        <taxon>rosids</taxon>
        <taxon>fabids</taxon>
        <taxon>Rosales</taxon>
        <taxon>Moraceae</taxon>
        <taxon>Ficeae</taxon>
        <taxon>Ficus</taxon>
    </lineage>
</organism>
<accession>A0AA88JHP2</accession>
<dbReference type="Proteomes" id="UP001187192">
    <property type="component" value="Unassembled WGS sequence"/>
</dbReference>
<dbReference type="AlphaFoldDB" id="A0AA88JHP2"/>
<evidence type="ECO:0000313" key="2">
    <source>
        <dbReference type="Proteomes" id="UP001187192"/>
    </source>
</evidence>